<organism evidence="1 2">
    <name type="scientific">Acrobeloides nanus</name>
    <dbReference type="NCBI Taxonomy" id="290746"/>
    <lineage>
        <taxon>Eukaryota</taxon>
        <taxon>Metazoa</taxon>
        <taxon>Ecdysozoa</taxon>
        <taxon>Nematoda</taxon>
        <taxon>Chromadorea</taxon>
        <taxon>Rhabditida</taxon>
        <taxon>Tylenchina</taxon>
        <taxon>Cephalobomorpha</taxon>
        <taxon>Cephaloboidea</taxon>
        <taxon>Cephalobidae</taxon>
        <taxon>Acrobeloides</taxon>
    </lineage>
</organism>
<dbReference type="AlphaFoldDB" id="A0A914DAN2"/>
<protein>
    <submittedName>
        <fullName evidence="2">Uncharacterized protein</fullName>
    </submittedName>
</protein>
<sequence length="26" mass="3053">MLAADEIDIFEATYKWVEENKPEVVI</sequence>
<reference evidence="2" key="1">
    <citation type="submission" date="2022-11" db="UniProtKB">
        <authorList>
            <consortium name="WormBaseParasite"/>
        </authorList>
    </citation>
    <scope>IDENTIFICATION</scope>
</reference>
<evidence type="ECO:0000313" key="1">
    <source>
        <dbReference type="Proteomes" id="UP000887540"/>
    </source>
</evidence>
<name>A0A914DAN2_9BILA</name>
<dbReference type="WBParaSite" id="ACRNAN_scaffold22331.g9246.t1">
    <property type="protein sequence ID" value="ACRNAN_scaffold22331.g9246.t1"/>
    <property type="gene ID" value="ACRNAN_scaffold22331.g9246"/>
</dbReference>
<dbReference type="Proteomes" id="UP000887540">
    <property type="component" value="Unplaced"/>
</dbReference>
<evidence type="ECO:0000313" key="2">
    <source>
        <dbReference type="WBParaSite" id="ACRNAN_scaffold22331.g9246.t1"/>
    </source>
</evidence>
<keyword evidence="1" id="KW-1185">Reference proteome</keyword>
<accession>A0A914DAN2</accession>
<proteinExistence type="predicted"/>